<feature type="domain" description="GUN4-like" evidence="3">
    <location>
        <begin position="311"/>
        <end position="438"/>
    </location>
</feature>
<dbReference type="Gene3D" id="1.10.10.1770">
    <property type="entry name" value="Gun4-like"/>
    <property type="match status" value="1"/>
</dbReference>
<dbReference type="InterPro" id="IPR008629">
    <property type="entry name" value="GUN4-like"/>
</dbReference>
<dbReference type="Pfam" id="PF05419">
    <property type="entry name" value="GUN4"/>
    <property type="match status" value="1"/>
</dbReference>
<evidence type="ECO:0000256" key="1">
    <source>
        <dbReference type="SAM" id="MobiDB-lite"/>
    </source>
</evidence>
<dbReference type="Proteomes" id="UP000640531">
    <property type="component" value="Unassembled WGS sequence"/>
</dbReference>
<keyword evidence="2" id="KW-0812">Transmembrane</keyword>
<dbReference type="Gene3D" id="1.25.40.620">
    <property type="match status" value="1"/>
</dbReference>
<dbReference type="EMBL" id="JACJST010000048">
    <property type="protein sequence ID" value="MBD2571333.1"/>
    <property type="molecule type" value="Genomic_DNA"/>
</dbReference>
<evidence type="ECO:0000313" key="4">
    <source>
        <dbReference type="EMBL" id="MBD2571333.1"/>
    </source>
</evidence>
<keyword evidence="2" id="KW-0472">Membrane</keyword>
<feature type="transmembrane region" description="Helical" evidence="2">
    <location>
        <begin position="48"/>
        <end position="71"/>
    </location>
</feature>
<evidence type="ECO:0000313" key="5">
    <source>
        <dbReference type="Proteomes" id="UP000640531"/>
    </source>
</evidence>
<sequence length="477" mass="54813">MGKNPKLINELDTHNLEILEEEEQLKIFGIDTSDLSRRYKINNKDFDVFYQFLITVHALFAGLTIDIHYLIHYDETPLLPQLLSDLVVGDKQIIGGIFSNYQGVYQSLANERSALIPELFLDLAHSLSHLSDQSWAREQLNSSVRYWLSLRGVTKDSNTFLDLLEATRSFLTLQDKDYLEKLKQFLARLGDTEGVRKVASLLSETVELQKKADDFYNGGIYHLENGNYERSIADFEQAQSYRHPDASRMLVEVRKQQDMAVLAKQLEELERQRLEQEKRQQEQQAAEQAKLQAQKQQEVKPAASSLVSLKSAVGMDYRKLQDLLAAGKWKEADEETNRVMLAIAKREFWGFLDVESIDHFPCEDLRTIDQLWVKYSNGRFGFSVQKRIYQGLGGTLLTYNKQIWEKFGDKVGWRLFWSWLGYKDITFDKAAPEGHLPVAPVEAPGGTRLVSGWGVVFVRGGRFRGLSSLTLISRRNF</sequence>
<feature type="compositionally biased region" description="Low complexity" evidence="1">
    <location>
        <begin position="282"/>
        <end position="296"/>
    </location>
</feature>
<reference evidence="4 5" key="1">
    <citation type="journal article" date="2020" name="ISME J.">
        <title>Comparative genomics reveals insights into cyanobacterial evolution and habitat adaptation.</title>
        <authorList>
            <person name="Chen M.Y."/>
            <person name="Teng W.K."/>
            <person name="Zhao L."/>
            <person name="Hu C.X."/>
            <person name="Zhou Y.K."/>
            <person name="Han B.P."/>
            <person name="Song L.R."/>
            <person name="Shu W.S."/>
        </authorList>
    </citation>
    <scope>NUCLEOTIDE SEQUENCE [LARGE SCALE GENOMIC DNA]</scope>
    <source>
        <strain evidence="4 5">FACHB-196</strain>
    </source>
</reference>
<organism evidence="4 5">
    <name type="scientific">Anabaena lutea FACHB-196</name>
    <dbReference type="NCBI Taxonomy" id="2692881"/>
    <lineage>
        <taxon>Bacteria</taxon>
        <taxon>Bacillati</taxon>
        <taxon>Cyanobacteriota</taxon>
        <taxon>Cyanophyceae</taxon>
        <taxon>Nostocales</taxon>
        <taxon>Nostocaceae</taxon>
        <taxon>Anabaena</taxon>
    </lineage>
</organism>
<comment type="caution">
    <text evidence="4">The sequence shown here is derived from an EMBL/GenBank/DDBJ whole genome shotgun (WGS) entry which is preliminary data.</text>
</comment>
<protein>
    <submittedName>
        <fullName evidence="4">GUN4 domain-containing protein</fullName>
    </submittedName>
</protein>
<keyword evidence="5" id="KW-1185">Reference proteome</keyword>
<feature type="region of interest" description="Disordered" evidence="1">
    <location>
        <begin position="277"/>
        <end position="296"/>
    </location>
</feature>
<accession>A0ABR8FMD9</accession>
<dbReference type="InterPro" id="IPR037215">
    <property type="entry name" value="GUN4-like_sf"/>
</dbReference>
<dbReference type="PANTHER" id="PTHR34800:SF1">
    <property type="entry name" value="TETRAPYRROLE-BINDING PROTEIN, CHLOROPLASTIC"/>
    <property type="match status" value="1"/>
</dbReference>
<dbReference type="CDD" id="cd16383">
    <property type="entry name" value="GUN4"/>
    <property type="match status" value="1"/>
</dbReference>
<gene>
    <name evidence="4" type="ORF">H6G59_26320</name>
</gene>
<dbReference type="SUPFAM" id="SSF140869">
    <property type="entry name" value="GUN4-like"/>
    <property type="match status" value="1"/>
</dbReference>
<evidence type="ECO:0000259" key="3">
    <source>
        <dbReference type="Pfam" id="PF05419"/>
    </source>
</evidence>
<dbReference type="PANTHER" id="PTHR34800">
    <property type="entry name" value="TETRAPYRROLE-BINDING PROTEIN, CHLOROPLASTIC"/>
    <property type="match status" value="1"/>
</dbReference>
<proteinExistence type="predicted"/>
<evidence type="ECO:0000256" key="2">
    <source>
        <dbReference type="SAM" id="Phobius"/>
    </source>
</evidence>
<name>A0ABR8FMD9_9NOST</name>
<keyword evidence="2" id="KW-1133">Transmembrane helix</keyword>